<keyword evidence="1" id="KW-0233">DNA recombination</keyword>
<evidence type="ECO:0000313" key="3">
    <source>
        <dbReference type="EMBL" id="PPK83920.1"/>
    </source>
</evidence>
<keyword evidence="4" id="KW-1185">Reference proteome</keyword>
<evidence type="ECO:0000256" key="1">
    <source>
        <dbReference type="ARBA" id="ARBA00023172"/>
    </source>
</evidence>
<proteinExistence type="predicted"/>
<protein>
    <submittedName>
        <fullName evidence="3">Phage integrase family protein</fullName>
    </submittedName>
</protein>
<dbReference type="GO" id="GO:0006310">
    <property type="term" value="P:DNA recombination"/>
    <property type="evidence" value="ECO:0007669"/>
    <property type="project" value="UniProtKB-KW"/>
</dbReference>
<dbReference type="EMBL" id="PTJC01000010">
    <property type="protein sequence ID" value="PPK83920.1"/>
    <property type="molecule type" value="Genomic_DNA"/>
</dbReference>
<sequence>MYFSAFLVVFATWWCYLTNMAKPGQKTTTAPLRWSQASTLIKGLMADHNYNTALLVAAGIYFGLRIGDTLQLRWDQIRSDQFLVLEGKTKKERVVDVHGNFLKLAKRVGGLDRIPADHDGLVFIHQRKDGDRSRAISVTAANKRIRKAFATYGIEAQNPSSHTLRKTFGRRVYENNGRSEHSLVLLSHIFGHRDISVTRRYIGLTQETIASAYLSL</sequence>
<accession>A0A2S6HZR0</accession>
<dbReference type="InterPro" id="IPR002104">
    <property type="entry name" value="Integrase_catalytic"/>
</dbReference>
<feature type="domain" description="Tyr recombinase" evidence="2">
    <location>
        <begin position="27"/>
        <end position="214"/>
    </location>
</feature>
<evidence type="ECO:0000259" key="2">
    <source>
        <dbReference type="PROSITE" id="PS51898"/>
    </source>
</evidence>
<dbReference type="Pfam" id="PF00589">
    <property type="entry name" value="Phage_integrase"/>
    <property type="match status" value="1"/>
</dbReference>
<dbReference type="GO" id="GO:0003677">
    <property type="term" value="F:DNA binding"/>
    <property type="evidence" value="ECO:0007669"/>
    <property type="project" value="InterPro"/>
</dbReference>
<dbReference type="GO" id="GO:0015074">
    <property type="term" value="P:DNA integration"/>
    <property type="evidence" value="ECO:0007669"/>
    <property type="project" value="InterPro"/>
</dbReference>
<dbReference type="PANTHER" id="PTHR30349">
    <property type="entry name" value="PHAGE INTEGRASE-RELATED"/>
    <property type="match status" value="1"/>
</dbReference>
<dbReference type="SUPFAM" id="SSF56349">
    <property type="entry name" value="DNA breaking-rejoining enzymes"/>
    <property type="match status" value="1"/>
</dbReference>
<dbReference type="PANTHER" id="PTHR30349:SF82">
    <property type="entry name" value="INTEGRASE_RECOMBINASE YOEC-RELATED"/>
    <property type="match status" value="1"/>
</dbReference>
<dbReference type="Proteomes" id="UP000237662">
    <property type="component" value="Unassembled WGS sequence"/>
</dbReference>
<organism evidence="3 4">
    <name type="scientific">Neolewinella xylanilytica</name>
    <dbReference type="NCBI Taxonomy" id="1514080"/>
    <lineage>
        <taxon>Bacteria</taxon>
        <taxon>Pseudomonadati</taxon>
        <taxon>Bacteroidota</taxon>
        <taxon>Saprospiria</taxon>
        <taxon>Saprospirales</taxon>
        <taxon>Lewinellaceae</taxon>
        <taxon>Neolewinella</taxon>
    </lineage>
</organism>
<dbReference type="InterPro" id="IPR050090">
    <property type="entry name" value="Tyrosine_recombinase_XerCD"/>
</dbReference>
<evidence type="ECO:0000313" key="4">
    <source>
        <dbReference type="Proteomes" id="UP000237662"/>
    </source>
</evidence>
<dbReference type="PROSITE" id="PS51898">
    <property type="entry name" value="TYR_RECOMBINASE"/>
    <property type="match status" value="1"/>
</dbReference>
<gene>
    <name evidence="3" type="ORF">CLV84_4292</name>
</gene>
<dbReference type="InterPro" id="IPR011010">
    <property type="entry name" value="DNA_brk_join_enz"/>
</dbReference>
<reference evidence="3 4" key="1">
    <citation type="submission" date="2018-02" db="EMBL/GenBank/DDBJ databases">
        <title>Genomic Encyclopedia of Archaeal and Bacterial Type Strains, Phase II (KMG-II): from individual species to whole genera.</title>
        <authorList>
            <person name="Goeker M."/>
        </authorList>
    </citation>
    <scope>NUCLEOTIDE SEQUENCE [LARGE SCALE GENOMIC DNA]</scope>
    <source>
        <strain evidence="3 4">DSM 29526</strain>
    </source>
</reference>
<comment type="caution">
    <text evidence="3">The sequence shown here is derived from an EMBL/GenBank/DDBJ whole genome shotgun (WGS) entry which is preliminary data.</text>
</comment>
<dbReference type="AlphaFoldDB" id="A0A2S6HZR0"/>
<dbReference type="Gene3D" id="1.10.443.10">
    <property type="entry name" value="Intergrase catalytic core"/>
    <property type="match status" value="1"/>
</dbReference>
<dbReference type="InterPro" id="IPR013762">
    <property type="entry name" value="Integrase-like_cat_sf"/>
</dbReference>
<name>A0A2S6HZR0_9BACT</name>